<name>A0AAD5MUU2_PARTN</name>
<evidence type="ECO:0000313" key="1">
    <source>
        <dbReference type="EMBL" id="KAJ1351029.1"/>
    </source>
</evidence>
<organism evidence="1 2">
    <name type="scientific">Parelaphostrongylus tenuis</name>
    <name type="common">Meningeal worm</name>
    <dbReference type="NCBI Taxonomy" id="148309"/>
    <lineage>
        <taxon>Eukaryota</taxon>
        <taxon>Metazoa</taxon>
        <taxon>Ecdysozoa</taxon>
        <taxon>Nematoda</taxon>
        <taxon>Chromadorea</taxon>
        <taxon>Rhabditida</taxon>
        <taxon>Rhabditina</taxon>
        <taxon>Rhabditomorpha</taxon>
        <taxon>Strongyloidea</taxon>
        <taxon>Metastrongylidae</taxon>
        <taxon>Parelaphostrongylus</taxon>
    </lineage>
</organism>
<dbReference type="AlphaFoldDB" id="A0AAD5MUU2"/>
<evidence type="ECO:0000313" key="2">
    <source>
        <dbReference type="Proteomes" id="UP001196413"/>
    </source>
</evidence>
<proteinExistence type="predicted"/>
<gene>
    <name evidence="1" type="ORF">KIN20_006965</name>
</gene>
<sequence length="96" mass="10480">MIRLFWPNDFTPIIERSSVGQRASFPKMTATTTAASAVSANSPGSYSVREILNSRVQVTVPKDQRIVGGELHKMLAHVSAVIVPRAFQSRAISRSP</sequence>
<reference evidence="1" key="1">
    <citation type="submission" date="2021-06" db="EMBL/GenBank/DDBJ databases">
        <title>Parelaphostrongylus tenuis whole genome reference sequence.</title>
        <authorList>
            <person name="Garwood T.J."/>
            <person name="Larsen P.A."/>
            <person name="Fountain-Jones N.M."/>
            <person name="Garbe J.R."/>
            <person name="Macchietto M.G."/>
            <person name="Kania S.A."/>
            <person name="Gerhold R.W."/>
            <person name="Richards J.E."/>
            <person name="Wolf T.M."/>
        </authorList>
    </citation>
    <scope>NUCLEOTIDE SEQUENCE</scope>
    <source>
        <strain evidence="1">MNPRO001-30</strain>
        <tissue evidence="1">Meninges</tissue>
    </source>
</reference>
<dbReference type="Proteomes" id="UP001196413">
    <property type="component" value="Unassembled WGS sequence"/>
</dbReference>
<protein>
    <submittedName>
        <fullName evidence="1">Uncharacterized protein</fullName>
    </submittedName>
</protein>
<accession>A0AAD5MUU2</accession>
<keyword evidence="2" id="KW-1185">Reference proteome</keyword>
<comment type="caution">
    <text evidence="1">The sequence shown here is derived from an EMBL/GenBank/DDBJ whole genome shotgun (WGS) entry which is preliminary data.</text>
</comment>
<dbReference type="EMBL" id="JAHQIW010000986">
    <property type="protein sequence ID" value="KAJ1351029.1"/>
    <property type="molecule type" value="Genomic_DNA"/>
</dbReference>